<dbReference type="Gene3D" id="1.10.10.10">
    <property type="entry name" value="Winged helix-like DNA-binding domain superfamily/Winged helix DNA-binding domain"/>
    <property type="match status" value="1"/>
</dbReference>
<feature type="domain" description="DprA winged helix" evidence="1">
    <location>
        <begin position="1"/>
        <end position="57"/>
    </location>
</feature>
<dbReference type="Pfam" id="PF17782">
    <property type="entry name" value="WHD_DprA"/>
    <property type="match status" value="1"/>
</dbReference>
<accession>A0ABS1EC31</accession>
<name>A0ABS1EC31_9GAMM</name>
<gene>
    <name evidence="2" type="ORF">CKO13_11225</name>
</gene>
<organism evidence="2 3">
    <name type="scientific">Halorhodospira neutriphila</name>
    <dbReference type="NCBI Taxonomy" id="168379"/>
    <lineage>
        <taxon>Bacteria</taxon>
        <taxon>Pseudomonadati</taxon>
        <taxon>Pseudomonadota</taxon>
        <taxon>Gammaproteobacteria</taxon>
        <taxon>Chromatiales</taxon>
        <taxon>Ectothiorhodospiraceae</taxon>
        <taxon>Halorhodospira</taxon>
    </lineage>
</organism>
<feature type="non-terminal residue" evidence="2">
    <location>
        <position position="1"/>
    </location>
</feature>
<evidence type="ECO:0000313" key="3">
    <source>
        <dbReference type="Proteomes" id="UP000738126"/>
    </source>
</evidence>
<protein>
    <submittedName>
        <fullName evidence="2">DNA processing protein DprA</fullName>
    </submittedName>
</protein>
<evidence type="ECO:0000313" key="2">
    <source>
        <dbReference type="EMBL" id="MBK1727571.1"/>
    </source>
</evidence>
<dbReference type="SUPFAM" id="SSF46785">
    <property type="entry name" value="Winged helix' DNA-binding domain"/>
    <property type="match status" value="1"/>
</dbReference>
<dbReference type="EMBL" id="NRSH01000181">
    <property type="protein sequence ID" value="MBK1727571.1"/>
    <property type="molecule type" value="Genomic_DNA"/>
</dbReference>
<dbReference type="InterPro" id="IPR041614">
    <property type="entry name" value="DprA_WH"/>
</dbReference>
<proteinExistence type="predicted"/>
<dbReference type="Proteomes" id="UP000738126">
    <property type="component" value="Unassembled WGS sequence"/>
</dbReference>
<dbReference type="InterPro" id="IPR036390">
    <property type="entry name" value="WH_DNA-bd_sf"/>
</dbReference>
<keyword evidence="3" id="KW-1185">Reference proteome</keyword>
<reference evidence="2 3" key="1">
    <citation type="journal article" date="2020" name="Microorganisms">
        <title>Osmotic Adaptation and Compatible Solute Biosynthesis of Phototrophic Bacteria as Revealed from Genome Analyses.</title>
        <authorList>
            <person name="Imhoff J.F."/>
            <person name="Rahn T."/>
            <person name="Kunzel S."/>
            <person name="Keller A."/>
            <person name="Neulinger S.C."/>
        </authorList>
    </citation>
    <scope>NUCLEOTIDE SEQUENCE [LARGE SCALE GENOMIC DNA]</scope>
    <source>
        <strain evidence="2 3">DSM 15116</strain>
    </source>
</reference>
<dbReference type="InterPro" id="IPR036388">
    <property type="entry name" value="WH-like_DNA-bd_sf"/>
</dbReference>
<evidence type="ECO:0000259" key="1">
    <source>
        <dbReference type="Pfam" id="PF17782"/>
    </source>
</evidence>
<comment type="caution">
    <text evidence="2">The sequence shown here is derived from an EMBL/GenBank/DDBJ whole genome shotgun (WGS) entry which is preliminary data.</text>
</comment>
<sequence length="66" mass="6978">AAPAAPGSEEAQVLAALGHDPVTLDTLERRSGLTPDRLSSILLDMELKGLLTAIPGGRYQRRKPEG</sequence>